<evidence type="ECO:0000256" key="3">
    <source>
        <dbReference type="PROSITE-ProRule" id="PRU00339"/>
    </source>
</evidence>
<dbReference type="PROSITE" id="PS50005">
    <property type="entry name" value="TPR"/>
    <property type="match status" value="3"/>
</dbReference>
<keyword evidence="5" id="KW-1185">Reference proteome</keyword>
<dbReference type="InterPro" id="IPR019734">
    <property type="entry name" value="TPR_rpt"/>
</dbReference>
<evidence type="ECO:0000256" key="2">
    <source>
        <dbReference type="ARBA" id="ARBA00022803"/>
    </source>
</evidence>
<feature type="repeat" description="TPR" evidence="3">
    <location>
        <begin position="184"/>
        <end position="217"/>
    </location>
</feature>
<feature type="repeat" description="TPR" evidence="3">
    <location>
        <begin position="116"/>
        <end position="149"/>
    </location>
</feature>
<dbReference type="EMBL" id="RSDW01000001">
    <property type="protein sequence ID" value="RSL19135.1"/>
    <property type="molecule type" value="Genomic_DNA"/>
</dbReference>
<accession>A0A428MQH9</accession>
<reference evidence="4 5" key="1">
    <citation type="submission" date="2018-12" db="EMBL/GenBank/DDBJ databases">
        <title>Sequencing of bacterial isolates from soil warming experiment in Harvard Forest, Massachusetts, USA.</title>
        <authorList>
            <person name="Deangelis K."/>
        </authorList>
    </citation>
    <scope>NUCLEOTIDE SEQUENCE [LARGE SCALE GENOMIC DNA]</scope>
    <source>
        <strain evidence="4 5">EB153</strain>
    </source>
</reference>
<keyword evidence="2 3" id="KW-0802">TPR repeat</keyword>
<dbReference type="Pfam" id="PF12895">
    <property type="entry name" value="ANAPC3"/>
    <property type="match status" value="1"/>
</dbReference>
<dbReference type="Gene3D" id="1.25.40.10">
    <property type="entry name" value="Tetratricopeptide repeat domain"/>
    <property type="match status" value="3"/>
</dbReference>
<feature type="repeat" description="TPR" evidence="3">
    <location>
        <begin position="150"/>
        <end position="183"/>
    </location>
</feature>
<protein>
    <submittedName>
        <fullName evidence="4">Flp pilus assembly protein TadD</fullName>
    </submittedName>
</protein>
<proteinExistence type="predicted"/>
<organism evidence="4 5">
    <name type="scientific">Edaphobacter aggregans</name>
    <dbReference type="NCBI Taxonomy" id="570835"/>
    <lineage>
        <taxon>Bacteria</taxon>
        <taxon>Pseudomonadati</taxon>
        <taxon>Acidobacteriota</taxon>
        <taxon>Terriglobia</taxon>
        <taxon>Terriglobales</taxon>
        <taxon>Acidobacteriaceae</taxon>
        <taxon>Edaphobacter</taxon>
    </lineage>
</organism>
<dbReference type="Proteomes" id="UP000269669">
    <property type="component" value="Unassembled WGS sequence"/>
</dbReference>
<dbReference type="PANTHER" id="PTHR44186">
    <property type="match status" value="1"/>
</dbReference>
<sequence length="329" mass="36926">MLLPLLWHAMGQAQSALYSQGLAAYNARQWAQAAVLMTQAEANSPGVTDALLYTGKSYLQLNRLVDAEKSLAEFIRTHPTSADALYALGLAQQRENKPRESLATFTRAAKLRIPRSEELRIVGLDYVLLGEYPDAIHWLEKAVAFDGNNTEAWYSLGRCDYTQSRFNEAEKAFERVLALEPEHMKAAENLGLTYSAMNRLDDAERSFRLAVTLAKQKGSKDEWPYLDYGSFLEDQHRSQEAIPLLEQSVKLNPQCTACHEKLGRALGDAGKPQDGVRELEQAVALNKNDARLHWELGLAYRKAGMQVEARKELELSRRLYGIKATGEPK</sequence>
<dbReference type="OrthoDB" id="118908at2"/>
<dbReference type="SMART" id="SM00028">
    <property type="entry name" value="TPR"/>
    <property type="match status" value="8"/>
</dbReference>
<comment type="caution">
    <text evidence="4">The sequence shown here is derived from an EMBL/GenBank/DDBJ whole genome shotgun (WGS) entry which is preliminary data.</text>
</comment>
<evidence type="ECO:0000256" key="1">
    <source>
        <dbReference type="ARBA" id="ARBA00022737"/>
    </source>
</evidence>
<dbReference type="PANTHER" id="PTHR44186:SF1">
    <property type="entry name" value="BARDET-BIEDL SYNDROME 4 PROTEIN"/>
    <property type="match status" value="1"/>
</dbReference>
<evidence type="ECO:0000313" key="5">
    <source>
        <dbReference type="Proteomes" id="UP000269669"/>
    </source>
</evidence>
<evidence type="ECO:0000313" key="4">
    <source>
        <dbReference type="EMBL" id="RSL19135.1"/>
    </source>
</evidence>
<dbReference type="InterPro" id="IPR011990">
    <property type="entry name" value="TPR-like_helical_dom_sf"/>
</dbReference>
<dbReference type="PROSITE" id="PS50293">
    <property type="entry name" value="TPR_REGION"/>
    <property type="match status" value="1"/>
</dbReference>
<dbReference type="AlphaFoldDB" id="A0A428MQH9"/>
<dbReference type="RefSeq" id="WP_125487407.1">
    <property type="nucleotide sequence ID" value="NZ_RSDW01000001.1"/>
</dbReference>
<dbReference type="SUPFAM" id="SSF48452">
    <property type="entry name" value="TPR-like"/>
    <property type="match status" value="2"/>
</dbReference>
<gene>
    <name evidence="4" type="ORF">EDE15_4771</name>
</gene>
<keyword evidence="1" id="KW-0677">Repeat</keyword>
<dbReference type="Pfam" id="PF13432">
    <property type="entry name" value="TPR_16"/>
    <property type="match status" value="2"/>
</dbReference>
<name>A0A428MQH9_9BACT</name>